<dbReference type="EMBL" id="CAMXCT030000503">
    <property type="protein sequence ID" value="CAL4766973.1"/>
    <property type="molecule type" value="Genomic_DNA"/>
</dbReference>
<protein>
    <submittedName>
        <fullName evidence="1">Uncharacterized protein</fullName>
    </submittedName>
</protein>
<dbReference type="AlphaFoldDB" id="A0A9P1BWX1"/>
<evidence type="ECO:0000313" key="1">
    <source>
        <dbReference type="EMBL" id="CAI3979661.1"/>
    </source>
</evidence>
<proteinExistence type="predicted"/>
<reference evidence="1" key="1">
    <citation type="submission" date="2022-10" db="EMBL/GenBank/DDBJ databases">
        <authorList>
            <person name="Chen Y."/>
            <person name="Dougan E. K."/>
            <person name="Chan C."/>
            <person name="Rhodes N."/>
            <person name="Thang M."/>
        </authorList>
    </citation>
    <scope>NUCLEOTIDE SEQUENCE</scope>
</reference>
<keyword evidence="3" id="KW-1185">Reference proteome</keyword>
<reference evidence="2 3" key="2">
    <citation type="submission" date="2024-05" db="EMBL/GenBank/DDBJ databases">
        <authorList>
            <person name="Chen Y."/>
            <person name="Shah S."/>
            <person name="Dougan E. K."/>
            <person name="Thang M."/>
            <person name="Chan C."/>
        </authorList>
    </citation>
    <scope>NUCLEOTIDE SEQUENCE [LARGE SCALE GENOMIC DNA]</scope>
</reference>
<name>A0A9P1BWX1_9DINO</name>
<comment type="caution">
    <text evidence="1">The sequence shown here is derived from an EMBL/GenBank/DDBJ whole genome shotgun (WGS) entry which is preliminary data.</text>
</comment>
<gene>
    <name evidence="1" type="ORF">C1SCF055_LOCUS7598</name>
</gene>
<evidence type="ECO:0000313" key="2">
    <source>
        <dbReference type="EMBL" id="CAL4766973.1"/>
    </source>
</evidence>
<organism evidence="1">
    <name type="scientific">Cladocopium goreaui</name>
    <dbReference type="NCBI Taxonomy" id="2562237"/>
    <lineage>
        <taxon>Eukaryota</taxon>
        <taxon>Sar</taxon>
        <taxon>Alveolata</taxon>
        <taxon>Dinophyceae</taxon>
        <taxon>Suessiales</taxon>
        <taxon>Symbiodiniaceae</taxon>
        <taxon>Cladocopium</taxon>
    </lineage>
</organism>
<dbReference type="Proteomes" id="UP001152797">
    <property type="component" value="Unassembled WGS sequence"/>
</dbReference>
<dbReference type="EMBL" id="CAMXCT020000503">
    <property type="protein sequence ID" value="CAL1133036.1"/>
    <property type="molecule type" value="Genomic_DNA"/>
</dbReference>
<accession>A0A9P1BWX1</accession>
<evidence type="ECO:0000313" key="3">
    <source>
        <dbReference type="Proteomes" id="UP001152797"/>
    </source>
</evidence>
<dbReference type="EMBL" id="CAMXCT010000503">
    <property type="protein sequence ID" value="CAI3979661.1"/>
    <property type="molecule type" value="Genomic_DNA"/>
</dbReference>
<sequence length="128" mass="14317">MLRSDGIAVTCEGHEFEILTPKAGTCYVSDVRPDKCRDRVLQLDCVRQDDAMVLTCSGFNGEEVICLNLSPSDLAWNIHKRIARELTVPLQSLRLVLPDGQLLSSVCRAKPRASLADVFETCKRRRLT</sequence>